<keyword evidence="3" id="KW-1185">Reference proteome</keyword>
<dbReference type="AlphaFoldDB" id="A0AB94IVZ3"/>
<dbReference type="InterPro" id="IPR021973">
    <property type="entry name" value="SprA-related"/>
</dbReference>
<accession>A0AB94IVZ3</accession>
<gene>
    <name evidence="2" type="ORF">SY1_04750</name>
</gene>
<evidence type="ECO:0000313" key="3">
    <source>
        <dbReference type="Proteomes" id="UP000008957"/>
    </source>
</evidence>
<dbReference type="KEGG" id="sbr:SY1_04750"/>
<feature type="region of interest" description="Disordered" evidence="1">
    <location>
        <begin position="116"/>
        <end position="152"/>
    </location>
</feature>
<organism evidence="2 3">
    <name type="scientific">Fretibacterium fastidiosum</name>
    <dbReference type="NCBI Taxonomy" id="651822"/>
    <lineage>
        <taxon>Bacteria</taxon>
        <taxon>Thermotogati</taxon>
        <taxon>Synergistota</taxon>
        <taxon>Synergistia</taxon>
        <taxon>Synergistales</taxon>
        <taxon>Aminobacteriaceae</taxon>
        <taxon>Fretibacterium</taxon>
    </lineage>
</organism>
<feature type="compositionally biased region" description="Basic and acidic residues" evidence="1">
    <location>
        <begin position="136"/>
        <end position="152"/>
    </location>
</feature>
<dbReference type="RefSeq" id="WP_015556049.1">
    <property type="nucleotide sequence ID" value="NC_021038.1"/>
</dbReference>
<evidence type="ECO:0000256" key="1">
    <source>
        <dbReference type="SAM" id="MobiDB-lite"/>
    </source>
</evidence>
<name>A0AB94IVZ3_9BACT</name>
<dbReference type="Pfam" id="PF12118">
    <property type="entry name" value="SprA-related"/>
    <property type="match status" value="1"/>
</dbReference>
<proteinExistence type="predicted"/>
<reference evidence="3" key="1">
    <citation type="submission" date="2010-03" db="EMBL/GenBank/DDBJ databases">
        <title>The genome sequence of Synergistetes sp. SGP1.</title>
        <authorList>
            <consortium name="metaHIT consortium -- http://www.metahit.eu/"/>
            <person name="Pajon A."/>
            <person name="Turner K."/>
            <person name="Parkhill J."/>
            <person name="Wade W."/>
            <person name="Vartoukian S."/>
        </authorList>
    </citation>
    <scope>NUCLEOTIDE SEQUENCE [LARGE SCALE GENOMIC DNA]</scope>
    <source>
        <strain evidence="3">SGP1</strain>
    </source>
</reference>
<sequence>MNVTSMLSSGYLEPVIREPSSDKLRDDRWLGAQGAVRSSAAGEGSLALQERSVLDQERALKAAAGGNAEVYTVYHYTVGADGRRYITGASVTMKGQEADLNRAGNGLATQEIQPGVPQEAGAAEADETAEAPEAQPRTDAKSAEERQKDAQVQELKQIEREVIAHEAAHMVAAGALGGGVSYTYTAGPDGKRYITGGEVPIQIQQGATPEETLRNMQQVQRAALAPADPSGQDRQVAARAAAMAAQARSEIASEGARKAARRTDATQEEAPSKAETVARGTPVPPPEAAEPDPSKAGAAAVVASVRAADVMGQRAAA</sequence>
<feature type="compositionally biased region" description="Basic and acidic residues" evidence="1">
    <location>
        <begin position="255"/>
        <end position="265"/>
    </location>
</feature>
<feature type="region of interest" description="Disordered" evidence="1">
    <location>
        <begin position="248"/>
        <end position="299"/>
    </location>
</feature>
<dbReference type="Proteomes" id="UP000008957">
    <property type="component" value="Chromosome"/>
</dbReference>
<evidence type="ECO:0000313" key="2">
    <source>
        <dbReference type="EMBL" id="CBL27902.1"/>
    </source>
</evidence>
<reference evidence="2 3" key="2">
    <citation type="submission" date="2010-03" db="EMBL/GenBank/DDBJ databases">
        <authorList>
            <person name="Pajon A."/>
        </authorList>
    </citation>
    <scope>NUCLEOTIDE SEQUENCE [LARGE SCALE GENOMIC DNA]</scope>
    <source>
        <strain evidence="2 3">SGP1</strain>
    </source>
</reference>
<dbReference type="EMBL" id="FP929056">
    <property type="protein sequence ID" value="CBL27902.1"/>
    <property type="molecule type" value="Genomic_DNA"/>
</dbReference>
<protein>
    <submittedName>
        <fullName evidence="2">SprA-related family</fullName>
    </submittedName>
</protein>